<dbReference type="InParanoid" id="A0A6P8HUA0"/>
<dbReference type="GeneID" id="116295334"/>
<keyword evidence="2" id="KW-1185">Reference proteome</keyword>
<feature type="transmembrane region" description="Helical" evidence="1">
    <location>
        <begin position="40"/>
        <end position="61"/>
    </location>
</feature>
<accession>A0A6P8HUA0</accession>
<proteinExistence type="predicted"/>
<keyword evidence="1" id="KW-0812">Transmembrane</keyword>
<keyword evidence="1" id="KW-0472">Membrane</keyword>
<feature type="transmembrane region" description="Helical" evidence="1">
    <location>
        <begin position="85"/>
        <end position="104"/>
    </location>
</feature>
<sequence>MKNKGMEYPGQRNREKFEVEDVKYEKAAERLLFGSGIRTAIVLISLITILPIGIVALVFWIRGKKRLNKGEKAGAADDFAEAENMALTSISFGILGVITILMCLEQLKRNLRTVYG</sequence>
<dbReference type="OrthoDB" id="5952361at2759"/>
<name>A0A6P8HUA0_ACTTE</name>
<gene>
    <name evidence="3" type="primary">LOC116295334</name>
</gene>
<evidence type="ECO:0000313" key="2">
    <source>
        <dbReference type="Proteomes" id="UP000515163"/>
    </source>
</evidence>
<dbReference type="Proteomes" id="UP000515163">
    <property type="component" value="Unplaced"/>
</dbReference>
<evidence type="ECO:0000256" key="1">
    <source>
        <dbReference type="SAM" id="Phobius"/>
    </source>
</evidence>
<keyword evidence="1" id="KW-1133">Transmembrane helix</keyword>
<dbReference type="RefSeq" id="XP_031558981.1">
    <property type="nucleotide sequence ID" value="XM_031703121.1"/>
</dbReference>
<dbReference type="AlphaFoldDB" id="A0A6P8HUA0"/>
<dbReference type="KEGG" id="aten:116295334"/>
<organism evidence="2 3">
    <name type="scientific">Actinia tenebrosa</name>
    <name type="common">Australian red waratah sea anemone</name>
    <dbReference type="NCBI Taxonomy" id="6105"/>
    <lineage>
        <taxon>Eukaryota</taxon>
        <taxon>Metazoa</taxon>
        <taxon>Cnidaria</taxon>
        <taxon>Anthozoa</taxon>
        <taxon>Hexacorallia</taxon>
        <taxon>Actiniaria</taxon>
        <taxon>Actiniidae</taxon>
        <taxon>Actinia</taxon>
    </lineage>
</organism>
<evidence type="ECO:0000313" key="3">
    <source>
        <dbReference type="RefSeq" id="XP_031558981.1"/>
    </source>
</evidence>
<reference evidence="3" key="1">
    <citation type="submission" date="2025-08" db="UniProtKB">
        <authorList>
            <consortium name="RefSeq"/>
        </authorList>
    </citation>
    <scope>IDENTIFICATION</scope>
    <source>
        <tissue evidence="3">Tentacle</tissue>
    </source>
</reference>
<protein>
    <submittedName>
        <fullName evidence="3">Uncharacterized protein LOC116295334</fullName>
    </submittedName>
</protein>